<accession>A0A1W1HDP6</accession>
<sequence length="88" mass="9932">MVVGGPVKNVKSKKVNANNDYTLFVELSDGRTGVFDVKPYIDKGVFKQLQDKDYFKQVKPFFCGISWPNEQDLSADTIACELKQVEIV</sequence>
<dbReference type="InterPro" id="IPR036782">
    <property type="entry name" value="NE0471-like_N"/>
</dbReference>
<dbReference type="SUPFAM" id="SSF143880">
    <property type="entry name" value="NE0471 N-terminal domain-like"/>
    <property type="match status" value="1"/>
</dbReference>
<dbReference type="Proteomes" id="UP000191931">
    <property type="component" value="Unassembled WGS sequence"/>
</dbReference>
<dbReference type="STRING" id="1246637.MTBBW1_2350001"/>
<proteinExistence type="predicted"/>
<gene>
    <name evidence="1" type="ORF">MTBBW1_2350001</name>
</gene>
<dbReference type="EMBL" id="FWEV01000152">
    <property type="protein sequence ID" value="SLM30617.1"/>
    <property type="molecule type" value="Genomic_DNA"/>
</dbReference>
<evidence type="ECO:0000313" key="2">
    <source>
        <dbReference type="Proteomes" id="UP000191931"/>
    </source>
</evidence>
<dbReference type="Pfam" id="PF10387">
    <property type="entry name" value="DUF2442"/>
    <property type="match status" value="1"/>
</dbReference>
<keyword evidence="2" id="KW-1185">Reference proteome</keyword>
<reference evidence="1 2" key="1">
    <citation type="submission" date="2017-03" db="EMBL/GenBank/DDBJ databases">
        <authorList>
            <person name="Afonso C.L."/>
            <person name="Miller P.J."/>
            <person name="Scott M.A."/>
            <person name="Spackman E."/>
            <person name="Goraichik I."/>
            <person name="Dimitrov K.M."/>
            <person name="Suarez D.L."/>
            <person name="Swayne D.E."/>
        </authorList>
    </citation>
    <scope>NUCLEOTIDE SEQUENCE [LARGE SCALE GENOMIC DNA]</scope>
    <source>
        <strain evidence="1">PRJEB14757</strain>
    </source>
</reference>
<organism evidence="1 2">
    <name type="scientific">Desulfamplus magnetovallimortis</name>
    <dbReference type="NCBI Taxonomy" id="1246637"/>
    <lineage>
        <taxon>Bacteria</taxon>
        <taxon>Pseudomonadati</taxon>
        <taxon>Thermodesulfobacteriota</taxon>
        <taxon>Desulfobacteria</taxon>
        <taxon>Desulfobacterales</taxon>
        <taxon>Desulfobacteraceae</taxon>
        <taxon>Desulfamplus</taxon>
    </lineage>
</organism>
<evidence type="ECO:0008006" key="3">
    <source>
        <dbReference type="Google" id="ProtNLM"/>
    </source>
</evidence>
<name>A0A1W1HDP6_9BACT</name>
<dbReference type="OrthoDB" id="3233810at2"/>
<evidence type="ECO:0000313" key="1">
    <source>
        <dbReference type="EMBL" id="SLM30617.1"/>
    </source>
</evidence>
<dbReference type="AlphaFoldDB" id="A0A1W1HDP6"/>
<dbReference type="Gene3D" id="3.30.2020.10">
    <property type="entry name" value="NE0471-like N-terminal domain"/>
    <property type="match status" value="1"/>
</dbReference>
<dbReference type="InterPro" id="IPR018841">
    <property type="entry name" value="DUF2442"/>
</dbReference>
<protein>
    <recommendedName>
        <fullName evidence="3">DUF2442 domain-containing protein</fullName>
    </recommendedName>
</protein>